<accession>A0ABT5AYY3</accession>
<sequence length="74" mass="8161">MAALAAAISIARFDVMIVAPRSWRWRYFFTAFGAEPELARHALAVASGRVRFTWGPPTPPSIEGLDRSLRFAVG</sequence>
<evidence type="ECO:0000313" key="1">
    <source>
        <dbReference type="EMBL" id="MDC0667050.1"/>
    </source>
</evidence>
<reference evidence="1 2" key="1">
    <citation type="submission" date="2022-11" db="EMBL/GenBank/DDBJ databases">
        <title>Minimal conservation of predation-associated metabolite biosynthetic gene clusters underscores biosynthetic potential of Myxococcota including descriptions for ten novel species: Archangium lansinium sp. nov., Myxococcus landrumus sp. nov., Nannocystis bai.</title>
        <authorList>
            <person name="Ahearne A."/>
            <person name="Stevens C."/>
            <person name="Dowd S."/>
        </authorList>
    </citation>
    <scope>NUCLEOTIDE SEQUENCE [LARGE SCALE GENOMIC DNA]</scope>
    <source>
        <strain evidence="1 2">NCELM</strain>
    </source>
</reference>
<proteinExistence type="predicted"/>
<keyword evidence="2" id="KW-1185">Reference proteome</keyword>
<dbReference type="EMBL" id="JAQNDN010000001">
    <property type="protein sequence ID" value="MDC0667050.1"/>
    <property type="molecule type" value="Genomic_DNA"/>
</dbReference>
<protein>
    <submittedName>
        <fullName evidence="1">Uncharacterized protein</fullName>
    </submittedName>
</protein>
<evidence type="ECO:0000313" key="2">
    <source>
        <dbReference type="Proteomes" id="UP001217838"/>
    </source>
</evidence>
<name>A0ABT5AYY3_9BACT</name>
<dbReference type="Proteomes" id="UP001217838">
    <property type="component" value="Unassembled WGS sequence"/>
</dbReference>
<comment type="caution">
    <text evidence="1">The sequence shown here is derived from an EMBL/GenBank/DDBJ whole genome shotgun (WGS) entry which is preliminary data.</text>
</comment>
<gene>
    <name evidence="1" type="ORF">POL58_04845</name>
</gene>
<organism evidence="1 2">
    <name type="scientific">Nannocystis radixulma</name>
    <dbReference type="NCBI Taxonomy" id="2995305"/>
    <lineage>
        <taxon>Bacteria</taxon>
        <taxon>Pseudomonadati</taxon>
        <taxon>Myxococcota</taxon>
        <taxon>Polyangia</taxon>
        <taxon>Nannocystales</taxon>
        <taxon>Nannocystaceae</taxon>
        <taxon>Nannocystis</taxon>
    </lineage>
</organism>
<dbReference type="RefSeq" id="WP_271994880.1">
    <property type="nucleotide sequence ID" value="NZ_JAQNDN010000001.1"/>
</dbReference>